<keyword evidence="7" id="KW-1133">Transmembrane helix</keyword>
<dbReference type="EC" id="2.4.1.-" evidence="10"/>
<proteinExistence type="inferred from homology"/>
<feature type="region of interest" description="Disordered" evidence="11">
    <location>
        <begin position="482"/>
        <end position="504"/>
    </location>
</feature>
<dbReference type="Proteomes" id="UP001515480">
    <property type="component" value="Unassembled WGS sequence"/>
</dbReference>
<dbReference type="GO" id="GO:0000139">
    <property type="term" value="C:Golgi membrane"/>
    <property type="evidence" value="ECO:0007669"/>
    <property type="project" value="UniProtKB-SubCell"/>
</dbReference>
<evidence type="ECO:0000313" key="13">
    <source>
        <dbReference type="Proteomes" id="UP001515480"/>
    </source>
</evidence>
<evidence type="ECO:0000256" key="7">
    <source>
        <dbReference type="ARBA" id="ARBA00022989"/>
    </source>
</evidence>
<keyword evidence="8 10" id="KW-0333">Golgi apparatus</keyword>
<dbReference type="Pfam" id="PF01762">
    <property type="entry name" value="Galactosyl_T"/>
    <property type="match status" value="1"/>
</dbReference>
<keyword evidence="6" id="KW-0735">Signal-anchor</keyword>
<feature type="compositionally biased region" description="Basic residues" evidence="11">
    <location>
        <begin position="495"/>
        <end position="504"/>
    </location>
</feature>
<evidence type="ECO:0000256" key="4">
    <source>
        <dbReference type="ARBA" id="ARBA00022679"/>
    </source>
</evidence>
<evidence type="ECO:0000256" key="10">
    <source>
        <dbReference type="RuleBase" id="RU363063"/>
    </source>
</evidence>
<comment type="caution">
    <text evidence="12">The sequence shown here is derived from an EMBL/GenBank/DDBJ whole genome shotgun (WGS) entry which is preliminary data.</text>
</comment>
<comment type="similarity">
    <text evidence="2 10">Belongs to the glycosyltransferase 31 family.</text>
</comment>
<evidence type="ECO:0000256" key="5">
    <source>
        <dbReference type="ARBA" id="ARBA00022692"/>
    </source>
</evidence>
<protein>
    <recommendedName>
        <fullName evidence="10">Hexosyltransferase</fullName>
        <ecNumber evidence="10">2.4.1.-</ecNumber>
    </recommendedName>
</protein>
<dbReference type="InterPro" id="IPR002659">
    <property type="entry name" value="Glyco_trans_31"/>
</dbReference>
<keyword evidence="5" id="KW-0812">Transmembrane</keyword>
<keyword evidence="13" id="KW-1185">Reference proteome</keyword>
<reference evidence="12 13" key="1">
    <citation type="journal article" date="2024" name="Science">
        <title>Giant polyketide synthase enzymes in the biosynthesis of giant marine polyether toxins.</title>
        <authorList>
            <person name="Fallon T.R."/>
            <person name="Shende V.V."/>
            <person name="Wierzbicki I.H."/>
            <person name="Pendleton A.L."/>
            <person name="Watervoot N.F."/>
            <person name="Auber R.P."/>
            <person name="Gonzalez D.J."/>
            <person name="Wisecaver J.H."/>
            <person name="Moore B.S."/>
        </authorList>
    </citation>
    <scope>NUCLEOTIDE SEQUENCE [LARGE SCALE GENOMIC DNA]</scope>
    <source>
        <strain evidence="12 13">12B1</strain>
    </source>
</reference>
<keyword evidence="9" id="KW-0472">Membrane</keyword>
<gene>
    <name evidence="12" type="ORF">AB1Y20_003286</name>
</gene>
<keyword evidence="3 10" id="KW-0328">Glycosyltransferase</keyword>
<keyword evidence="4" id="KW-0808">Transferase</keyword>
<evidence type="ECO:0000256" key="2">
    <source>
        <dbReference type="ARBA" id="ARBA00008661"/>
    </source>
</evidence>
<evidence type="ECO:0000256" key="9">
    <source>
        <dbReference type="ARBA" id="ARBA00023136"/>
    </source>
</evidence>
<evidence type="ECO:0000256" key="3">
    <source>
        <dbReference type="ARBA" id="ARBA00022676"/>
    </source>
</evidence>
<name>A0AB34JCK8_PRYPA</name>
<evidence type="ECO:0000256" key="1">
    <source>
        <dbReference type="ARBA" id="ARBA00004323"/>
    </source>
</evidence>
<evidence type="ECO:0000256" key="11">
    <source>
        <dbReference type="SAM" id="MobiDB-lite"/>
    </source>
</evidence>
<sequence length="504" mass="55668">MGKRVRDAPRPALLFPIGVNSNQSRLTQECPRRDYVACFSEALRRRYPVTELYRPRRPPRDALFPTCAVHDHRSAPLAPSAAAGGGADESFATSALRGATRPQALALRRRLLASAPASPRRRGCGRGVRALNAELLLLLGVPSHSSPPAAARRAAARATWAAARHNLAVCFLLSSWLGEEEHDGLLAEQRRHGDLLFLDAPETPMLLRQPTRYSNFTRKGRGMPTFKQYAFFQHAARALPDVPWVGKIDDDTAPNVRLLLPLLASLRCLTTAFVGAINFAGVVPAAEATGVRADRCAFGWSLRAALSNFGRDVGTPSRAWLERRLPGQGYWPACDRLGAVLPFPYATGAGYFFSAALLRFVATSAEVTAWVADAYGPSRDTLQWQKFEDSTTGYWLSYSPATVEYVNIGAWVHDFRCHERGEQQRHGGGLYRPPSNATILVHNLKHGGFQYAAELMAEGDRRYDHRRCQRDAGAVLRYVRNQQKADGDGPTSTRRLTRRSKRGS</sequence>
<evidence type="ECO:0000256" key="6">
    <source>
        <dbReference type="ARBA" id="ARBA00022968"/>
    </source>
</evidence>
<dbReference type="GO" id="GO:0016758">
    <property type="term" value="F:hexosyltransferase activity"/>
    <property type="evidence" value="ECO:0007669"/>
    <property type="project" value="InterPro"/>
</dbReference>
<dbReference type="EMBL" id="JBGBPQ010000010">
    <property type="protein sequence ID" value="KAL1519018.1"/>
    <property type="molecule type" value="Genomic_DNA"/>
</dbReference>
<dbReference type="AlphaFoldDB" id="A0AB34JCK8"/>
<organism evidence="12 13">
    <name type="scientific">Prymnesium parvum</name>
    <name type="common">Toxic golden alga</name>
    <dbReference type="NCBI Taxonomy" id="97485"/>
    <lineage>
        <taxon>Eukaryota</taxon>
        <taxon>Haptista</taxon>
        <taxon>Haptophyta</taxon>
        <taxon>Prymnesiophyceae</taxon>
        <taxon>Prymnesiales</taxon>
        <taxon>Prymnesiaceae</taxon>
        <taxon>Prymnesium</taxon>
    </lineage>
</organism>
<evidence type="ECO:0000313" key="12">
    <source>
        <dbReference type="EMBL" id="KAL1519018.1"/>
    </source>
</evidence>
<evidence type="ECO:0000256" key="8">
    <source>
        <dbReference type="ARBA" id="ARBA00023034"/>
    </source>
</evidence>
<accession>A0AB34JCK8</accession>
<comment type="subcellular location">
    <subcellularLocation>
        <location evidence="1 10">Golgi apparatus membrane</location>
        <topology evidence="1 10">Single-pass type II membrane protein</topology>
    </subcellularLocation>
</comment>
<dbReference type="PANTHER" id="PTHR11214">
    <property type="entry name" value="BETA-1,3-N-ACETYLGLUCOSAMINYLTRANSFERASE"/>
    <property type="match status" value="1"/>
</dbReference>